<dbReference type="InterPro" id="IPR053141">
    <property type="entry name" value="Mycobact_SerProt_Inhib_Rv3364c"/>
</dbReference>
<dbReference type="SMART" id="SM00960">
    <property type="entry name" value="Robl_LC7"/>
    <property type="match status" value="1"/>
</dbReference>
<reference evidence="2 3" key="1">
    <citation type="submission" date="2024-01" db="EMBL/GenBank/DDBJ databases">
        <title>Genome insights into Plantactinospora veratri sp. nov.</title>
        <authorList>
            <person name="Wang L."/>
        </authorList>
    </citation>
    <scope>NUCLEOTIDE SEQUENCE [LARGE SCALE GENOMIC DNA]</scope>
    <source>
        <strain evidence="2 3">NEAU-FHS4</strain>
    </source>
</reference>
<keyword evidence="3" id="KW-1185">Reference proteome</keyword>
<dbReference type="RefSeq" id="WP_107257450.1">
    <property type="nucleotide sequence ID" value="NZ_JAZGQL010000007.1"/>
</dbReference>
<evidence type="ECO:0000313" key="3">
    <source>
        <dbReference type="Proteomes" id="UP001339911"/>
    </source>
</evidence>
<dbReference type="InterPro" id="IPR004942">
    <property type="entry name" value="Roadblock/LAMTOR2_dom"/>
</dbReference>
<dbReference type="Proteomes" id="UP001339911">
    <property type="component" value="Unassembled WGS sequence"/>
</dbReference>
<dbReference type="SUPFAM" id="SSF103196">
    <property type="entry name" value="Roadblock/LC7 domain"/>
    <property type="match status" value="1"/>
</dbReference>
<dbReference type="Gene3D" id="3.30.450.30">
    <property type="entry name" value="Dynein light chain 2a, cytoplasmic"/>
    <property type="match status" value="1"/>
</dbReference>
<gene>
    <name evidence="2" type="ORF">V1634_12090</name>
</gene>
<feature type="domain" description="Roadblock/LAMTOR2" evidence="1">
    <location>
        <begin position="8"/>
        <end position="99"/>
    </location>
</feature>
<proteinExistence type="predicted"/>
<organism evidence="2 3">
    <name type="scientific">Plantactinospora veratri</name>
    <dbReference type="NCBI Taxonomy" id="1436122"/>
    <lineage>
        <taxon>Bacteria</taxon>
        <taxon>Bacillati</taxon>
        <taxon>Actinomycetota</taxon>
        <taxon>Actinomycetes</taxon>
        <taxon>Micromonosporales</taxon>
        <taxon>Micromonosporaceae</taxon>
        <taxon>Plantactinospora</taxon>
    </lineage>
</organism>
<dbReference type="PANTHER" id="PTHR36222">
    <property type="entry name" value="SERINE PROTEASE INHIBITOR RV3364C"/>
    <property type="match status" value="1"/>
</dbReference>
<dbReference type="PANTHER" id="PTHR36222:SF1">
    <property type="entry name" value="SERINE PROTEASE INHIBITOR RV3364C"/>
    <property type="match status" value="1"/>
</dbReference>
<accession>A0ABU7SC92</accession>
<dbReference type="Pfam" id="PF03259">
    <property type="entry name" value="Robl_LC7"/>
    <property type="match status" value="1"/>
</dbReference>
<protein>
    <submittedName>
        <fullName evidence="2">Roadblock/LC7 domain-containing protein</fullName>
    </submittedName>
</protein>
<evidence type="ECO:0000313" key="2">
    <source>
        <dbReference type="EMBL" id="MEE6307563.1"/>
    </source>
</evidence>
<sequence>MSAQQDQSWMLAEVVSVPYVRHAVVLSADGLAMVRSEHTEQDVADRLAAACSGLQSLGRSVGREFGSGGRSLRSLLIEFDGGYLFVRRAGDGSHLAVVTEPAVDPALIAHQMQAQVNKIGERNLATTARHGVGAVPGAGT</sequence>
<name>A0ABU7SC92_9ACTN</name>
<evidence type="ECO:0000259" key="1">
    <source>
        <dbReference type="SMART" id="SM00960"/>
    </source>
</evidence>
<comment type="caution">
    <text evidence="2">The sequence shown here is derived from an EMBL/GenBank/DDBJ whole genome shotgun (WGS) entry which is preliminary data.</text>
</comment>
<dbReference type="EMBL" id="JAZGQL010000007">
    <property type="protein sequence ID" value="MEE6307563.1"/>
    <property type="molecule type" value="Genomic_DNA"/>
</dbReference>